<dbReference type="SUPFAM" id="SSF54593">
    <property type="entry name" value="Glyoxalase/Bleomycin resistance protein/Dihydroxybiphenyl dioxygenase"/>
    <property type="match status" value="1"/>
</dbReference>
<evidence type="ECO:0000313" key="2">
    <source>
        <dbReference type="EMBL" id="MFC4161455.1"/>
    </source>
</evidence>
<gene>
    <name evidence="2" type="ORF">ACFOW7_19135</name>
</gene>
<reference evidence="3" key="1">
    <citation type="journal article" date="2019" name="Int. J. Syst. Evol. Microbiol.">
        <title>The Global Catalogue of Microorganisms (GCM) 10K type strain sequencing project: providing services to taxonomists for standard genome sequencing and annotation.</title>
        <authorList>
            <consortium name="The Broad Institute Genomics Platform"/>
            <consortium name="The Broad Institute Genome Sequencing Center for Infectious Disease"/>
            <person name="Wu L."/>
            <person name="Ma J."/>
        </authorList>
    </citation>
    <scope>NUCLEOTIDE SEQUENCE [LARGE SCALE GENOMIC DNA]</scope>
    <source>
        <strain evidence="3">LMG 29894</strain>
    </source>
</reference>
<dbReference type="InterPro" id="IPR004360">
    <property type="entry name" value="Glyas_Fos-R_dOase_dom"/>
</dbReference>
<sequence length="117" mass="13368">MAFRLLNAIPKLASLDLVRSLEFFGKLGFEVQQPTADYGLIWRDEVEIHFWLCNDPSIPRATACRIEVESIDELADLLERHGALSEHGRPALRPWGYRECHLYDPDGNLVTFAESAR</sequence>
<evidence type="ECO:0000259" key="1">
    <source>
        <dbReference type="PROSITE" id="PS51819"/>
    </source>
</evidence>
<organism evidence="2 3">
    <name type="scientific">Chitinimonas lacunae</name>
    <dbReference type="NCBI Taxonomy" id="1963018"/>
    <lineage>
        <taxon>Bacteria</taxon>
        <taxon>Pseudomonadati</taxon>
        <taxon>Pseudomonadota</taxon>
        <taxon>Betaproteobacteria</taxon>
        <taxon>Neisseriales</taxon>
        <taxon>Chitinibacteraceae</taxon>
        <taxon>Chitinimonas</taxon>
    </lineage>
</organism>
<dbReference type="EMBL" id="JBHSBU010000001">
    <property type="protein sequence ID" value="MFC4161455.1"/>
    <property type="molecule type" value="Genomic_DNA"/>
</dbReference>
<feature type="domain" description="VOC" evidence="1">
    <location>
        <begin position="5"/>
        <end position="115"/>
    </location>
</feature>
<name>A0ABV8MX96_9NEIS</name>
<evidence type="ECO:0000313" key="3">
    <source>
        <dbReference type="Proteomes" id="UP001595791"/>
    </source>
</evidence>
<dbReference type="Gene3D" id="3.10.180.10">
    <property type="entry name" value="2,3-Dihydroxybiphenyl 1,2-Dioxygenase, domain 1"/>
    <property type="match status" value="1"/>
</dbReference>
<proteinExistence type="predicted"/>
<keyword evidence="3" id="KW-1185">Reference proteome</keyword>
<dbReference type="PROSITE" id="PS51819">
    <property type="entry name" value="VOC"/>
    <property type="match status" value="1"/>
</dbReference>
<dbReference type="InterPro" id="IPR029068">
    <property type="entry name" value="Glyas_Bleomycin-R_OHBP_Dase"/>
</dbReference>
<dbReference type="Pfam" id="PF00903">
    <property type="entry name" value="Glyoxalase"/>
    <property type="match status" value="1"/>
</dbReference>
<dbReference type="InterPro" id="IPR037523">
    <property type="entry name" value="VOC_core"/>
</dbReference>
<dbReference type="Proteomes" id="UP001595791">
    <property type="component" value="Unassembled WGS sequence"/>
</dbReference>
<protein>
    <submittedName>
        <fullName evidence="2">VOC family protein</fullName>
    </submittedName>
</protein>
<dbReference type="RefSeq" id="WP_378167414.1">
    <property type="nucleotide sequence ID" value="NZ_JBHSBU010000001.1"/>
</dbReference>
<accession>A0ABV8MX96</accession>
<comment type="caution">
    <text evidence="2">The sequence shown here is derived from an EMBL/GenBank/DDBJ whole genome shotgun (WGS) entry which is preliminary data.</text>
</comment>